<evidence type="ECO:0000256" key="1">
    <source>
        <dbReference type="SAM" id="MobiDB-lite"/>
    </source>
</evidence>
<dbReference type="Proteomes" id="UP001311232">
    <property type="component" value="Unassembled WGS sequence"/>
</dbReference>
<feature type="region of interest" description="Disordered" evidence="1">
    <location>
        <begin position="1"/>
        <end position="69"/>
    </location>
</feature>
<dbReference type="EMBL" id="JAHHUM010002413">
    <property type="protein sequence ID" value="KAK5603703.1"/>
    <property type="molecule type" value="Genomic_DNA"/>
</dbReference>
<evidence type="ECO:0000313" key="2">
    <source>
        <dbReference type="EMBL" id="KAK5603703.1"/>
    </source>
</evidence>
<organism evidence="2 3">
    <name type="scientific">Crenichthys baileyi</name>
    <name type="common">White River springfish</name>
    <dbReference type="NCBI Taxonomy" id="28760"/>
    <lineage>
        <taxon>Eukaryota</taxon>
        <taxon>Metazoa</taxon>
        <taxon>Chordata</taxon>
        <taxon>Craniata</taxon>
        <taxon>Vertebrata</taxon>
        <taxon>Euteleostomi</taxon>
        <taxon>Actinopterygii</taxon>
        <taxon>Neopterygii</taxon>
        <taxon>Teleostei</taxon>
        <taxon>Neoteleostei</taxon>
        <taxon>Acanthomorphata</taxon>
        <taxon>Ovalentaria</taxon>
        <taxon>Atherinomorphae</taxon>
        <taxon>Cyprinodontiformes</taxon>
        <taxon>Goodeidae</taxon>
        <taxon>Crenichthys</taxon>
    </lineage>
</organism>
<comment type="caution">
    <text evidence="2">The sequence shown here is derived from an EMBL/GenBank/DDBJ whole genome shotgun (WGS) entry which is preliminary data.</text>
</comment>
<reference evidence="2 3" key="1">
    <citation type="submission" date="2021-06" db="EMBL/GenBank/DDBJ databases">
        <authorList>
            <person name="Palmer J.M."/>
        </authorList>
    </citation>
    <scope>NUCLEOTIDE SEQUENCE [LARGE SCALE GENOMIC DNA]</scope>
    <source>
        <strain evidence="2 3">MEX-2019</strain>
        <tissue evidence="2">Muscle</tissue>
    </source>
</reference>
<accession>A0AAV9R307</accession>
<evidence type="ECO:0000313" key="3">
    <source>
        <dbReference type="Proteomes" id="UP001311232"/>
    </source>
</evidence>
<name>A0AAV9R307_9TELE</name>
<gene>
    <name evidence="2" type="ORF">CRENBAI_002306</name>
</gene>
<dbReference type="AlphaFoldDB" id="A0AAV9R307"/>
<feature type="compositionally biased region" description="Basic and acidic residues" evidence="1">
    <location>
        <begin position="25"/>
        <end position="51"/>
    </location>
</feature>
<protein>
    <submittedName>
        <fullName evidence="2">Uncharacterized protein</fullName>
    </submittedName>
</protein>
<sequence length="152" mass="17780">MDEEDRYDEVLQQQQRQQEEEEEEEKKKTGKDEQEHDEDNDKVKCKGLQEKQDEDNREDADKQECKKKSQVVLLPLSPKELGSERFEALQAVGCTHAHTHDEKVEATRGGDGRSLVSPGEVSEWMRFVCRCLLIRSFRRQPAKFDPRSLYGR</sequence>
<proteinExistence type="predicted"/>
<keyword evidence="3" id="KW-1185">Reference proteome</keyword>